<sequence>MQNDKLLHRLVHTRLLSGSLNEELDLTPAQRRKALAGRVLEAAGKAKLGKGENTVRKTERNKAAKHIRDGMQVKHKERHEKKVEEAKNMGNYHPAFKSLYDDEEAKHDTRRRDRGLKLGVGSFSGGVLKLRQRDIAAVSGGPSSRGRGRGRGRDRGGRGGGGRGGSGGRGRGAKRGGRG</sequence>
<name>A0AAW0GSP3_9APHY</name>
<dbReference type="GO" id="GO:0005730">
    <property type="term" value="C:nucleolus"/>
    <property type="evidence" value="ECO:0007669"/>
    <property type="project" value="TreeGrafter"/>
</dbReference>
<dbReference type="EMBL" id="JASBNA010000001">
    <property type="protein sequence ID" value="KAK7696643.1"/>
    <property type="molecule type" value="Genomic_DNA"/>
</dbReference>
<evidence type="ECO:0000313" key="2">
    <source>
        <dbReference type="EMBL" id="KAK7696643.1"/>
    </source>
</evidence>
<protein>
    <submittedName>
        <fullName evidence="2">Uncharacterized protein</fullName>
    </submittedName>
</protein>
<organism evidence="2 3">
    <name type="scientific">Cerrena zonata</name>
    <dbReference type="NCBI Taxonomy" id="2478898"/>
    <lineage>
        <taxon>Eukaryota</taxon>
        <taxon>Fungi</taxon>
        <taxon>Dikarya</taxon>
        <taxon>Basidiomycota</taxon>
        <taxon>Agaricomycotina</taxon>
        <taxon>Agaricomycetes</taxon>
        <taxon>Polyporales</taxon>
        <taxon>Cerrenaceae</taxon>
        <taxon>Cerrena</taxon>
    </lineage>
</organism>
<comment type="caution">
    <text evidence="2">The sequence shown here is derived from an EMBL/GenBank/DDBJ whole genome shotgun (WGS) entry which is preliminary data.</text>
</comment>
<evidence type="ECO:0000313" key="3">
    <source>
        <dbReference type="Proteomes" id="UP001385951"/>
    </source>
</evidence>
<evidence type="ECO:0000256" key="1">
    <source>
        <dbReference type="SAM" id="MobiDB-lite"/>
    </source>
</evidence>
<feature type="compositionally biased region" description="Basic and acidic residues" evidence="1">
    <location>
        <begin position="70"/>
        <end position="87"/>
    </location>
</feature>
<dbReference type="InterPro" id="IPR053030">
    <property type="entry name" value="Ribosomal_biogenesis_FAF1-like"/>
</dbReference>
<keyword evidence="3" id="KW-1185">Reference proteome</keyword>
<dbReference type="PANTHER" id="PTHR28096">
    <property type="entry name" value="PROTEIN FAF1"/>
    <property type="match status" value="1"/>
</dbReference>
<feature type="region of interest" description="Disordered" evidence="1">
    <location>
        <begin position="70"/>
        <end position="179"/>
    </location>
</feature>
<dbReference type="AlphaFoldDB" id="A0AAW0GSP3"/>
<dbReference type="Proteomes" id="UP001385951">
    <property type="component" value="Unassembled WGS sequence"/>
</dbReference>
<gene>
    <name evidence="2" type="ORF">QCA50_001301</name>
</gene>
<dbReference type="PANTHER" id="PTHR28096:SF1">
    <property type="entry name" value="PROTEIN FAF1"/>
    <property type="match status" value="1"/>
</dbReference>
<dbReference type="GO" id="GO:0000462">
    <property type="term" value="P:maturation of SSU-rRNA from tricistronic rRNA transcript (SSU-rRNA, 5.8S rRNA, LSU-rRNA)"/>
    <property type="evidence" value="ECO:0007669"/>
    <property type="project" value="TreeGrafter"/>
</dbReference>
<feature type="compositionally biased region" description="Gly residues" evidence="1">
    <location>
        <begin position="158"/>
        <end position="170"/>
    </location>
</feature>
<accession>A0AAW0GSP3</accession>
<reference evidence="2 3" key="1">
    <citation type="submission" date="2022-09" db="EMBL/GenBank/DDBJ databases">
        <authorList>
            <person name="Palmer J.M."/>
        </authorList>
    </citation>
    <scope>NUCLEOTIDE SEQUENCE [LARGE SCALE GENOMIC DNA]</scope>
    <source>
        <strain evidence="2 3">DSM 7382</strain>
    </source>
</reference>
<proteinExistence type="predicted"/>